<feature type="non-terminal residue" evidence="2">
    <location>
        <position position="170"/>
    </location>
</feature>
<dbReference type="EMBL" id="AJWY01010853">
    <property type="protein sequence ID" value="EKC54368.1"/>
    <property type="molecule type" value="Genomic_DNA"/>
</dbReference>
<proteinExistence type="predicted"/>
<comment type="caution">
    <text evidence="2">The sequence shown here is derived from an EMBL/GenBank/DDBJ whole genome shotgun (WGS) entry which is preliminary data.</text>
</comment>
<feature type="non-terminal residue" evidence="2">
    <location>
        <position position="1"/>
    </location>
</feature>
<evidence type="ECO:0008006" key="3">
    <source>
        <dbReference type="Google" id="ProtNLM"/>
    </source>
</evidence>
<name>K1SA93_9ZZZZ</name>
<dbReference type="InterPro" id="IPR011990">
    <property type="entry name" value="TPR-like_helical_dom_sf"/>
</dbReference>
<keyword evidence="1" id="KW-0472">Membrane</keyword>
<reference evidence="2" key="1">
    <citation type="journal article" date="2013" name="Environ. Microbiol.">
        <title>Microbiota from the distal guts of lean and obese adolescents exhibit partial functional redundancy besides clear differences in community structure.</title>
        <authorList>
            <person name="Ferrer M."/>
            <person name="Ruiz A."/>
            <person name="Lanza F."/>
            <person name="Haange S.B."/>
            <person name="Oberbach A."/>
            <person name="Till H."/>
            <person name="Bargiela R."/>
            <person name="Campoy C."/>
            <person name="Segura M.T."/>
            <person name="Richter M."/>
            <person name="von Bergen M."/>
            <person name="Seifert J."/>
            <person name="Suarez A."/>
        </authorList>
    </citation>
    <scope>NUCLEOTIDE SEQUENCE</scope>
</reference>
<evidence type="ECO:0000256" key="1">
    <source>
        <dbReference type="SAM" id="Phobius"/>
    </source>
</evidence>
<keyword evidence="1" id="KW-0812">Transmembrane</keyword>
<organism evidence="2">
    <name type="scientific">human gut metagenome</name>
    <dbReference type="NCBI Taxonomy" id="408170"/>
    <lineage>
        <taxon>unclassified sequences</taxon>
        <taxon>metagenomes</taxon>
        <taxon>organismal metagenomes</taxon>
    </lineage>
</organism>
<feature type="transmembrane region" description="Helical" evidence="1">
    <location>
        <begin position="15"/>
        <end position="37"/>
    </location>
</feature>
<dbReference type="SUPFAM" id="SSF48452">
    <property type="entry name" value="TPR-like"/>
    <property type="match status" value="1"/>
</dbReference>
<accession>K1SA93</accession>
<evidence type="ECO:0000313" key="2">
    <source>
        <dbReference type="EMBL" id="EKC54368.1"/>
    </source>
</evidence>
<dbReference type="AlphaFoldDB" id="K1SA93"/>
<keyword evidence="1" id="KW-1133">Transmembrane helix</keyword>
<protein>
    <recommendedName>
        <fullName evidence="3">SusD-like N-terminal domain-containing protein</fullName>
    </recommendedName>
</protein>
<sequence length="170" mass="19433">YVNQMKYEVRFLIAYYYSLMIELYGAIPFTPGVLVAVDAPESEMMTPQRPYAEVVDWIDKELLEVSEHLPAVYPNNTDWGRATSIMALAIRAKTLLFAASPLFNGNPDLKDWKNSEGEFLFDAEAKPERWEKAAKAHLDLIKAAEAAGHKLYYEYNVDGSIDPFMSYYNM</sequence>
<dbReference type="Gene3D" id="1.25.40.390">
    <property type="match status" value="1"/>
</dbReference>
<gene>
    <name evidence="2" type="ORF">LEA_15889</name>
</gene>